<dbReference type="GO" id="GO:0030313">
    <property type="term" value="C:cell envelope"/>
    <property type="evidence" value="ECO:0007669"/>
    <property type="project" value="UniProtKB-SubCell"/>
</dbReference>
<dbReference type="CDD" id="cd06306">
    <property type="entry name" value="PBP1_TorT-like"/>
    <property type="match status" value="1"/>
</dbReference>
<dbReference type="STRING" id="314608.KT99_17371"/>
<evidence type="ECO:0000259" key="4">
    <source>
        <dbReference type="Pfam" id="PF13407"/>
    </source>
</evidence>
<dbReference type="PANTHER" id="PTHR46847:SF1">
    <property type="entry name" value="D-ALLOSE-BINDING PERIPLASMIC PROTEIN-RELATED"/>
    <property type="match status" value="1"/>
</dbReference>
<dbReference type="InterPro" id="IPR028082">
    <property type="entry name" value="Peripla_BP_I"/>
</dbReference>
<name>A9D600_9GAMM</name>
<dbReference type="Proteomes" id="UP000005839">
    <property type="component" value="Unassembled WGS sequence"/>
</dbReference>
<protein>
    <submittedName>
        <fullName evidence="5">Periplasmic protein TorT</fullName>
    </submittedName>
</protein>
<evidence type="ECO:0000313" key="5">
    <source>
        <dbReference type="EMBL" id="EDQ01288.1"/>
    </source>
</evidence>
<evidence type="ECO:0000256" key="1">
    <source>
        <dbReference type="ARBA" id="ARBA00004196"/>
    </source>
</evidence>
<dbReference type="SUPFAM" id="SSF53822">
    <property type="entry name" value="Periplasmic binding protein-like I"/>
    <property type="match status" value="1"/>
</dbReference>
<dbReference type="PANTHER" id="PTHR46847">
    <property type="entry name" value="D-ALLOSE-BINDING PERIPLASMIC PROTEIN-RELATED"/>
    <property type="match status" value="1"/>
</dbReference>
<organism evidence="5 6">
    <name type="scientific">Shewanella benthica KT99</name>
    <dbReference type="NCBI Taxonomy" id="314608"/>
    <lineage>
        <taxon>Bacteria</taxon>
        <taxon>Pseudomonadati</taxon>
        <taxon>Pseudomonadota</taxon>
        <taxon>Gammaproteobacteria</taxon>
        <taxon>Alteromonadales</taxon>
        <taxon>Shewanellaceae</taxon>
        <taxon>Shewanella</taxon>
    </lineage>
</organism>
<keyword evidence="6" id="KW-1185">Reference proteome</keyword>
<evidence type="ECO:0000256" key="2">
    <source>
        <dbReference type="ARBA" id="ARBA00007639"/>
    </source>
</evidence>
<keyword evidence="3" id="KW-0732">Signal</keyword>
<feature type="domain" description="Periplasmic binding protein" evidence="4">
    <location>
        <begin position="99"/>
        <end position="393"/>
    </location>
</feature>
<dbReference type="AlphaFoldDB" id="A9D600"/>
<dbReference type="InterPro" id="IPR025997">
    <property type="entry name" value="SBP_2_dom"/>
</dbReference>
<evidence type="ECO:0000313" key="6">
    <source>
        <dbReference type="Proteomes" id="UP000005839"/>
    </source>
</evidence>
<dbReference type="NCBIfam" id="NF008185">
    <property type="entry name" value="PRK10936.1"/>
    <property type="match status" value="1"/>
</dbReference>
<reference evidence="5 6" key="1">
    <citation type="submission" date="2007-10" db="EMBL/GenBank/DDBJ databases">
        <authorList>
            <person name="Yayanos A."/>
            <person name="Ferriera S."/>
            <person name="Johnson J."/>
            <person name="Kravitz S."/>
            <person name="Halpern A."/>
            <person name="Remington K."/>
            <person name="Beeson K."/>
            <person name="Tran B."/>
            <person name="Rogers Y.-H."/>
            <person name="Friedman R."/>
            <person name="Venter J.C."/>
        </authorList>
    </citation>
    <scope>NUCLEOTIDE SEQUENCE [LARGE SCALE GENOMIC DNA]</scope>
    <source>
        <strain evidence="5 6">KT99</strain>
    </source>
</reference>
<accession>A9D600</accession>
<comment type="similarity">
    <text evidence="2">Belongs to the bacterial solute-binding protein 2 family.</text>
</comment>
<dbReference type="Pfam" id="PF13407">
    <property type="entry name" value="Peripla_BP_4"/>
    <property type="match status" value="1"/>
</dbReference>
<comment type="caution">
    <text evidence="5">The sequence shown here is derived from an EMBL/GenBank/DDBJ whole genome shotgun (WGS) entry which is preliminary data.</text>
</comment>
<comment type="subcellular location">
    <subcellularLocation>
        <location evidence="1">Cell envelope</location>
    </subcellularLocation>
</comment>
<gene>
    <name evidence="5" type="ORF">KT99_17371</name>
</gene>
<dbReference type="RefSeq" id="WP_005498568.1">
    <property type="nucleotide sequence ID" value="NZ_ABIC01000011.1"/>
</dbReference>
<dbReference type="EMBL" id="ABIC01000011">
    <property type="protein sequence ID" value="EDQ01288.1"/>
    <property type="molecule type" value="Genomic_DNA"/>
</dbReference>
<proteinExistence type="inferred from homology"/>
<dbReference type="GO" id="GO:0055085">
    <property type="term" value="P:transmembrane transport"/>
    <property type="evidence" value="ECO:0007669"/>
    <property type="project" value="UniProtKB-ARBA"/>
</dbReference>
<dbReference type="Gene3D" id="3.40.50.2300">
    <property type="match status" value="2"/>
</dbReference>
<dbReference type="GO" id="GO:0030246">
    <property type="term" value="F:carbohydrate binding"/>
    <property type="evidence" value="ECO:0007669"/>
    <property type="project" value="UniProtKB-ARBA"/>
</dbReference>
<sequence length="435" mass="47866">MTLKHGAILKDTQTQVTRTTETKVSSTRTDTSRCATTLAGLVFSILLFSMSGNFAHASTNSSAWALEQRSPFNVKVQQAKTRAYYPLKRAKQAWKICALVPHLKDAYWIGIDYGLVQHARALNITLELFEAGSYYKKVKQLSQLSHCMDGDYDAILLGTVDPKLLASFHQPITKPVIALVNRIDSHKVTTRIGVNWYQMGWFAGNFIKQDVEQGNAQQVNVALLTGPEKQGGSDWVEEGIVAALQPASKTSSSDSAKNSSKSSKITISSIRHADNNRNLYRDQLYHLLKDQTPDYILGSAVAIEAAVGELAIKQARHGSTLISRPEQEPQLSEVAQLRGNSQPAPQIKLVSSYLSPAVLRGLFRNRVAFSSDDSVVLQGKLAIDVVVRELEGAKPFGDIGPPIQGLQGDVLKKHKLENSLAPADFYPIYRVNPRN</sequence>
<evidence type="ECO:0000256" key="3">
    <source>
        <dbReference type="ARBA" id="ARBA00022729"/>
    </source>
</evidence>